<dbReference type="AlphaFoldDB" id="A0A4U5PC84"/>
<dbReference type="PANTHER" id="PTHR13976">
    <property type="entry name" value="HETEROGENEOUS NUCLEAR RIBONUCLEOPROTEIN-RELATED"/>
    <property type="match status" value="1"/>
</dbReference>
<dbReference type="STRING" id="34508.A0A4U5PC84"/>
<evidence type="ECO:0000256" key="2">
    <source>
        <dbReference type="ARBA" id="ARBA00022884"/>
    </source>
</evidence>
<dbReference type="Gene3D" id="3.30.70.330">
    <property type="match status" value="3"/>
</dbReference>
<feature type="compositionally biased region" description="Basic and acidic residues" evidence="4">
    <location>
        <begin position="22"/>
        <end position="41"/>
    </location>
</feature>
<evidence type="ECO:0000313" key="6">
    <source>
        <dbReference type="EMBL" id="TKR93801.1"/>
    </source>
</evidence>
<evidence type="ECO:0000259" key="5">
    <source>
        <dbReference type="PROSITE" id="PS50102"/>
    </source>
</evidence>
<feature type="domain" description="RRM" evidence="5">
    <location>
        <begin position="280"/>
        <end position="357"/>
    </location>
</feature>
<reference evidence="6 7" key="2">
    <citation type="journal article" date="2019" name="G3 (Bethesda)">
        <title>Hybrid Assembly of the Genome of the Entomopathogenic Nematode Steinernema carpocapsae Identifies the X-Chromosome.</title>
        <authorList>
            <person name="Serra L."/>
            <person name="Macchietto M."/>
            <person name="Macias-Munoz A."/>
            <person name="McGill C.J."/>
            <person name="Rodriguez I.M."/>
            <person name="Rodriguez B."/>
            <person name="Murad R."/>
            <person name="Mortazavi A."/>
        </authorList>
    </citation>
    <scope>NUCLEOTIDE SEQUENCE [LARGE SCALE GENOMIC DNA]</scope>
    <source>
        <strain evidence="6 7">ALL</strain>
    </source>
</reference>
<dbReference type="InterPro" id="IPR000504">
    <property type="entry name" value="RRM_dom"/>
</dbReference>
<dbReference type="Pfam" id="PF00076">
    <property type="entry name" value="RRM_1"/>
    <property type="match status" value="1"/>
</dbReference>
<dbReference type="InterPro" id="IPR050666">
    <property type="entry name" value="ESRP"/>
</dbReference>
<dbReference type="PROSITE" id="PS50102">
    <property type="entry name" value="RRM"/>
    <property type="match status" value="2"/>
</dbReference>
<dbReference type="SUPFAM" id="SSF54928">
    <property type="entry name" value="RNA-binding domain, RBD"/>
    <property type="match status" value="2"/>
</dbReference>
<dbReference type="SMART" id="SM00360">
    <property type="entry name" value="RRM"/>
    <property type="match status" value="3"/>
</dbReference>
<feature type="domain" description="RRM" evidence="5">
    <location>
        <begin position="381"/>
        <end position="463"/>
    </location>
</feature>
<dbReference type="OrthoDB" id="431068at2759"/>
<feature type="region of interest" description="Disordered" evidence="4">
    <location>
        <begin position="112"/>
        <end position="137"/>
    </location>
</feature>
<protein>
    <recommendedName>
        <fullName evidence="5">RRM domain-containing protein</fullName>
    </recommendedName>
</protein>
<name>A0A4U5PC84_STECR</name>
<keyword evidence="7" id="KW-1185">Reference proteome</keyword>
<dbReference type="GO" id="GO:0003723">
    <property type="term" value="F:RNA binding"/>
    <property type="evidence" value="ECO:0007669"/>
    <property type="project" value="UniProtKB-UniRule"/>
</dbReference>
<evidence type="ECO:0000256" key="1">
    <source>
        <dbReference type="ARBA" id="ARBA00022737"/>
    </source>
</evidence>
<reference evidence="6 7" key="1">
    <citation type="journal article" date="2015" name="Genome Biol.">
        <title>Comparative genomics of Steinernema reveals deeply conserved gene regulatory networks.</title>
        <authorList>
            <person name="Dillman A.R."/>
            <person name="Macchietto M."/>
            <person name="Porter C.F."/>
            <person name="Rogers A."/>
            <person name="Williams B."/>
            <person name="Antoshechkin I."/>
            <person name="Lee M.M."/>
            <person name="Goodwin Z."/>
            <person name="Lu X."/>
            <person name="Lewis E.E."/>
            <person name="Goodrich-Blair H."/>
            <person name="Stock S.P."/>
            <person name="Adams B.J."/>
            <person name="Sternberg P.W."/>
            <person name="Mortazavi A."/>
        </authorList>
    </citation>
    <scope>NUCLEOTIDE SEQUENCE [LARGE SCALE GENOMIC DNA]</scope>
    <source>
        <strain evidence="6 7">ALL</strain>
    </source>
</reference>
<dbReference type="InterPro" id="IPR012677">
    <property type="entry name" value="Nucleotide-bd_a/b_plait_sf"/>
</dbReference>
<comment type="caution">
    <text evidence="6">The sequence shown here is derived from an EMBL/GenBank/DDBJ whole genome shotgun (WGS) entry which is preliminary data.</text>
</comment>
<evidence type="ECO:0000313" key="7">
    <source>
        <dbReference type="Proteomes" id="UP000298663"/>
    </source>
</evidence>
<sequence>MSSETAVGRGKRPSAPTFLDWPEGKRKCLEPRRPPGVEGDCRGATAAPRYRQREGAVGSGGSGKPASSLQRVDDGDRARLDDSRAMCHPDSSSSASLPGVYVPFLLEVLSEKSETPSSTGGAAGSPSSRASSSPGFANSPHRRIVALHFAAVSDEGVSEDPQRIEVHNDSLQNAFDQFTKWLPANALVVSTAQAIRQTLFPISINRNGVQPPVVFQSFVNIEKCATGIASESPETDLRQMCKLIEMAQQQDVPLVAHIEEVKIQLEQSICFDTTSLEPDVVVRARGLPWQASDQDVANFFAGLNIAPGGVALCLSAEGRRNGEALVRFDDATQRTLALQRNRHFLNNRYIEVYRASSQDFLRVAVGSSLEAMNFVNRSAGMIIRMRGLPYDCTEAEIREFFRSEESPAVEVIDQGILFVNKADGRPSGDAFVLFADEESGSKALQKDRCKIGNRYIELFRSTQAEVQQVVSKSQQSPPPNGGQNVQRKDCIRLRGLPYEAQVSNIVEFLGQSARHIVYQGVHMVFNKQGHPSGEAFIQMDSEASAASAAFNYHNKYMVMGKKKRYIEVFQCSPDDMNLIVAPPSPMMVPNQPIYQGTPPAYFSTPVTSRSAPGVLTPSNPIMSGYPQAYWPHVASGAPQMAPFVFPPGMVYLPPEVLSQMSHLAPMGIAPDGTPMLGNAPQLHQPPLNQNEALLRYRNRLEAERMMLENPQASIHLSLIHT</sequence>
<accession>A0A4U5PC84</accession>
<dbReference type="InterPro" id="IPR035979">
    <property type="entry name" value="RBD_domain_sf"/>
</dbReference>
<evidence type="ECO:0000256" key="3">
    <source>
        <dbReference type="PROSITE-ProRule" id="PRU00176"/>
    </source>
</evidence>
<keyword evidence="2 3" id="KW-0694">RNA-binding</keyword>
<evidence type="ECO:0000256" key="4">
    <source>
        <dbReference type="SAM" id="MobiDB-lite"/>
    </source>
</evidence>
<organism evidence="6 7">
    <name type="scientific">Steinernema carpocapsae</name>
    <name type="common">Entomopathogenic nematode</name>
    <dbReference type="NCBI Taxonomy" id="34508"/>
    <lineage>
        <taxon>Eukaryota</taxon>
        <taxon>Metazoa</taxon>
        <taxon>Ecdysozoa</taxon>
        <taxon>Nematoda</taxon>
        <taxon>Chromadorea</taxon>
        <taxon>Rhabditida</taxon>
        <taxon>Tylenchina</taxon>
        <taxon>Panagrolaimomorpha</taxon>
        <taxon>Strongyloidoidea</taxon>
        <taxon>Steinernematidae</taxon>
        <taxon>Steinernema</taxon>
    </lineage>
</organism>
<gene>
    <name evidence="6" type="ORF">L596_008193</name>
</gene>
<feature type="region of interest" description="Disordered" evidence="4">
    <location>
        <begin position="1"/>
        <end position="76"/>
    </location>
</feature>
<feature type="compositionally biased region" description="Low complexity" evidence="4">
    <location>
        <begin position="116"/>
        <end position="137"/>
    </location>
</feature>
<dbReference type="Proteomes" id="UP000298663">
    <property type="component" value="Unassembled WGS sequence"/>
</dbReference>
<keyword evidence="1" id="KW-0677">Repeat</keyword>
<proteinExistence type="predicted"/>
<dbReference type="EMBL" id="AZBU02000002">
    <property type="protein sequence ID" value="TKR93801.1"/>
    <property type="molecule type" value="Genomic_DNA"/>
</dbReference>